<dbReference type="PANTHER" id="PTHR11715:SF3">
    <property type="entry name" value="GLYCINE CLEAVAGE SYSTEM H PROTEIN-RELATED"/>
    <property type="match status" value="1"/>
</dbReference>
<organism evidence="6 7">
    <name type="scientific">Crossiella cryophila</name>
    <dbReference type="NCBI Taxonomy" id="43355"/>
    <lineage>
        <taxon>Bacteria</taxon>
        <taxon>Bacillati</taxon>
        <taxon>Actinomycetota</taxon>
        <taxon>Actinomycetes</taxon>
        <taxon>Pseudonocardiales</taxon>
        <taxon>Pseudonocardiaceae</taxon>
        <taxon>Crossiella</taxon>
    </lineage>
</organism>
<dbReference type="GO" id="GO:0005960">
    <property type="term" value="C:glycine cleavage complex"/>
    <property type="evidence" value="ECO:0007669"/>
    <property type="project" value="InterPro"/>
</dbReference>
<comment type="similarity">
    <text evidence="1 3">Belongs to the GcvH family.</text>
</comment>
<keyword evidence="2 3" id="KW-0450">Lipoyl</keyword>
<feature type="domain" description="Lipoyl-binding" evidence="5">
    <location>
        <begin position="23"/>
        <end position="105"/>
    </location>
</feature>
<evidence type="ECO:0000313" key="6">
    <source>
        <dbReference type="EMBL" id="MBB4677581.1"/>
    </source>
</evidence>
<dbReference type="PROSITE" id="PS00189">
    <property type="entry name" value="LIPOYL"/>
    <property type="match status" value="1"/>
</dbReference>
<dbReference type="Proteomes" id="UP000533598">
    <property type="component" value="Unassembled WGS sequence"/>
</dbReference>
<dbReference type="GO" id="GO:0019464">
    <property type="term" value="P:glycine decarboxylation via glycine cleavage system"/>
    <property type="evidence" value="ECO:0007669"/>
    <property type="project" value="UniProtKB-UniRule"/>
</dbReference>
<evidence type="ECO:0000256" key="3">
    <source>
        <dbReference type="HAMAP-Rule" id="MF_00272"/>
    </source>
</evidence>
<dbReference type="InterPro" id="IPR011053">
    <property type="entry name" value="Single_hybrid_motif"/>
</dbReference>
<dbReference type="PROSITE" id="PS50968">
    <property type="entry name" value="BIOTINYL_LIPOYL"/>
    <property type="match status" value="1"/>
</dbReference>
<comment type="caution">
    <text evidence="6">The sequence shown here is derived from an EMBL/GenBank/DDBJ whole genome shotgun (WGS) entry which is preliminary data.</text>
</comment>
<evidence type="ECO:0000259" key="5">
    <source>
        <dbReference type="PROSITE" id="PS50968"/>
    </source>
</evidence>
<dbReference type="PANTHER" id="PTHR11715">
    <property type="entry name" value="GLYCINE CLEAVAGE SYSTEM H PROTEIN"/>
    <property type="match status" value="1"/>
</dbReference>
<evidence type="ECO:0000313" key="7">
    <source>
        <dbReference type="Proteomes" id="UP000533598"/>
    </source>
</evidence>
<dbReference type="HAMAP" id="MF_00272">
    <property type="entry name" value="GcvH"/>
    <property type="match status" value="1"/>
</dbReference>
<evidence type="ECO:0000256" key="1">
    <source>
        <dbReference type="ARBA" id="ARBA00009249"/>
    </source>
</evidence>
<dbReference type="InterPro" id="IPR002930">
    <property type="entry name" value="GCV_H"/>
</dbReference>
<dbReference type="NCBIfam" id="NF002270">
    <property type="entry name" value="PRK01202.1"/>
    <property type="match status" value="1"/>
</dbReference>
<protein>
    <recommendedName>
        <fullName evidence="3">Glycine cleavage system H protein</fullName>
    </recommendedName>
</protein>
<dbReference type="InterPro" id="IPR003016">
    <property type="entry name" value="2-oxoA_DH_lipoyl-BS"/>
</dbReference>
<dbReference type="InterPro" id="IPR033753">
    <property type="entry name" value="GCV_H/Fam206"/>
</dbReference>
<evidence type="ECO:0000256" key="4">
    <source>
        <dbReference type="PIRSR" id="PIRSR617453-50"/>
    </source>
</evidence>
<dbReference type="InterPro" id="IPR017453">
    <property type="entry name" value="GCV_H_sub"/>
</dbReference>
<dbReference type="GO" id="GO:0005829">
    <property type="term" value="C:cytosol"/>
    <property type="evidence" value="ECO:0007669"/>
    <property type="project" value="TreeGrafter"/>
</dbReference>
<dbReference type="NCBIfam" id="TIGR00527">
    <property type="entry name" value="gcvH"/>
    <property type="match status" value="1"/>
</dbReference>
<comment type="cofactor">
    <cofactor evidence="3">
        <name>(R)-lipoate</name>
        <dbReference type="ChEBI" id="CHEBI:83088"/>
    </cofactor>
    <text evidence="3">Binds 1 lipoyl cofactor covalently.</text>
</comment>
<dbReference type="Gene3D" id="2.40.50.100">
    <property type="match status" value="1"/>
</dbReference>
<reference evidence="6 7" key="1">
    <citation type="submission" date="2020-08" db="EMBL/GenBank/DDBJ databases">
        <title>Sequencing the genomes of 1000 actinobacteria strains.</title>
        <authorList>
            <person name="Klenk H.-P."/>
        </authorList>
    </citation>
    <scope>NUCLEOTIDE SEQUENCE [LARGE SCALE GENOMIC DNA]</scope>
    <source>
        <strain evidence="6 7">DSM 44230</strain>
    </source>
</reference>
<feature type="modified residue" description="N6-lipoyllysine" evidence="3 4">
    <location>
        <position position="64"/>
    </location>
</feature>
<evidence type="ECO:0000256" key="2">
    <source>
        <dbReference type="ARBA" id="ARBA00022823"/>
    </source>
</evidence>
<dbReference type="EMBL" id="JACHMH010000001">
    <property type="protein sequence ID" value="MBB4677581.1"/>
    <property type="molecule type" value="Genomic_DNA"/>
</dbReference>
<comment type="function">
    <text evidence="3">The glycine cleavage system catalyzes the degradation of glycine. The H protein shuttles the methylamine group of glycine from the P protein to the T protein.</text>
</comment>
<proteinExistence type="inferred from homology"/>
<accession>A0A7W7CCU0</accession>
<dbReference type="Pfam" id="PF01597">
    <property type="entry name" value="GCV_H"/>
    <property type="match status" value="1"/>
</dbReference>
<keyword evidence="7" id="KW-1185">Reference proteome</keyword>
<dbReference type="AlphaFoldDB" id="A0A7W7CCU0"/>
<dbReference type="InterPro" id="IPR000089">
    <property type="entry name" value="Biotin_lipoyl"/>
</dbReference>
<dbReference type="SUPFAM" id="SSF51230">
    <property type="entry name" value="Single hybrid motif"/>
    <property type="match status" value="1"/>
</dbReference>
<dbReference type="CDD" id="cd06848">
    <property type="entry name" value="GCS_H"/>
    <property type="match status" value="1"/>
</dbReference>
<sequence>MNVPEQLKYTDDHEWVQVTSEGVVRIGITDYAQDALGDVVFVQPPALGDTVKPGDSVGEVESTKSVSDIYAPLAGEVTAVNEVVVTAPETINTDPYGEGWLFELRLDDAAALEQLLDAAAYAEKISEA</sequence>
<dbReference type="RefSeq" id="WP_185003509.1">
    <property type="nucleotide sequence ID" value="NZ_BAAAUI010000047.1"/>
</dbReference>
<gene>
    <name evidence="3" type="primary">gcvH</name>
    <name evidence="6" type="ORF">HNR67_003699</name>
</gene>
<comment type="subunit">
    <text evidence="3">The glycine cleavage system is composed of four proteins: P, T, L and H.</text>
</comment>
<name>A0A7W7CCU0_9PSEU</name>
<dbReference type="GO" id="GO:0009249">
    <property type="term" value="P:protein lipoylation"/>
    <property type="evidence" value="ECO:0007669"/>
    <property type="project" value="TreeGrafter"/>
</dbReference>